<organism evidence="2 3">
    <name type="scientific">Acinetobacter celticus</name>
    <dbReference type="NCBI Taxonomy" id="1891224"/>
    <lineage>
        <taxon>Bacteria</taxon>
        <taxon>Pseudomonadati</taxon>
        <taxon>Pseudomonadota</taxon>
        <taxon>Gammaproteobacteria</taxon>
        <taxon>Moraxellales</taxon>
        <taxon>Moraxellaceae</taxon>
        <taxon>Acinetobacter</taxon>
    </lineage>
</organism>
<name>A0A1C3D0U9_9GAMM</name>
<evidence type="ECO:0000256" key="1">
    <source>
        <dbReference type="SAM" id="SignalP"/>
    </source>
</evidence>
<proteinExistence type="predicted"/>
<dbReference type="Proteomes" id="UP000186553">
    <property type="component" value="Unassembled WGS sequence"/>
</dbReference>
<sequence length="159" mass="17948">MLTQLKNSLCVVFLSMSALTTTHLVYADDQPLKAEMKVFQLDTSKNTKKELKATDQVKPNSVLEYRVDYLNTSAKNLKNLKLNLPLPVSVNYTGQSFPKDTYASLDGKNFAKAPLTRLENGKKVNIPLREYRALQWNVSELKPKQKISVSAQVRVNTSE</sequence>
<keyword evidence="3" id="KW-1185">Reference proteome</keyword>
<evidence type="ECO:0000313" key="2">
    <source>
        <dbReference type="EMBL" id="ODA14643.1"/>
    </source>
</evidence>
<comment type="caution">
    <text evidence="2">The sequence shown here is derived from an EMBL/GenBank/DDBJ whole genome shotgun (WGS) entry which is preliminary data.</text>
</comment>
<reference evidence="2 3" key="1">
    <citation type="submission" date="2016-07" db="EMBL/GenBank/DDBJ databases">
        <title>Acinetobacter sp. ANC 4603.</title>
        <authorList>
            <person name="Radolfova-Krizova L."/>
            <person name="Nemec A."/>
        </authorList>
    </citation>
    <scope>NUCLEOTIDE SEQUENCE [LARGE SCALE GENOMIC DNA]</scope>
    <source>
        <strain evidence="2 3">ANC 4603</strain>
    </source>
</reference>
<dbReference type="EMBL" id="MBDL01000001">
    <property type="protein sequence ID" value="ODA14643.1"/>
    <property type="molecule type" value="Genomic_DNA"/>
</dbReference>
<evidence type="ECO:0000313" key="3">
    <source>
        <dbReference type="Proteomes" id="UP000186553"/>
    </source>
</evidence>
<dbReference type="AlphaFoldDB" id="A0A1C3D0U9"/>
<evidence type="ECO:0008006" key="4">
    <source>
        <dbReference type="Google" id="ProtNLM"/>
    </source>
</evidence>
<keyword evidence="1" id="KW-0732">Signal</keyword>
<protein>
    <recommendedName>
        <fullName evidence="4">DUF11 domain-containing protein</fullName>
    </recommendedName>
</protein>
<accession>A0A1C3D0U9</accession>
<feature type="chain" id="PRO_5008671822" description="DUF11 domain-containing protein" evidence="1">
    <location>
        <begin position="28"/>
        <end position="159"/>
    </location>
</feature>
<dbReference type="RefSeq" id="WP_068885783.1">
    <property type="nucleotide sequence ID" value="NZ_CBCRUU010000016.1"/>
</dbReference>
<feature type="signal peptide" evidence="1">
    <location>
        <begin position="1"/>
        <end position="27"/>
    </location>
</feature>
<gene>
    <name evidence="2" type="ORF">BBP83_02275</name>
</gene>
<dbReference type="OrthoDB" id="200318at2"/>
<dbReference type="STRING" id="1891224.BBP83_02275"/>